<dbReference type="EMBL" id="CP036274">
    <property type="protein sequence ID" value="QDU29491.1"/>
    <property type="molecule type" value="Genomic_DNA"/>
</dbReference>
<dbReference type="CDD" id="cd07176">
    <property type="entry name" value="terB"/>
    <property type="match status" value="1"/>
</dbReference>
<organism evidence="1 2">
    <name type="scientific">Anatilimnocola aggregata</name>
    <dbReference type="NCBI Taxonomy" id="2528021"/>
    <lineage>
        <taxon>Bacteria</taxon>
        <taxon>Pseudomonadati</taxon>
        <taxon>Planctomycetota</taxon>
        <taxon>Planctomycetia</taxon>
        <taxon>Pirellulales</taxon>
        <taxon>Pirellulaceae</taxon>
        <taxon>Anatilimnocola</taxon>
    </lineage>
</organism>
<dbReference type="AlphaFoldDB" id="A0A517YH22"/>
<dbReference type="OrthoDB" id="272729at2"/>
<reference evidence="1 2" key="1">
    <citation type="submission" date="2019-02" db="EMBL/GenBank/DDBJ databases">
        <title>Deep-cultivation of Planctomycetes and their phenomic and genomic characterization uncovers novel biology.</title>
        <authorList>
            <person name="Wiegand S."/>
            <person name="Jogler M."/>
            <person name="Boedeker C."/>
            <person name="Pinto D."/>
            <person name="Vollmers J."/>
            <person name="Rivas-Marin E."/>
            <person name="Kohn T."/>
            <person name="Peeters S.H."/>
            <person name="Heuer A."/>
            <person name="Rast P."/>
            <person name="Oberbeckmann S."/>
            <person name="Bunk B."/>
            <person name="Jeske O."/>
            <person name="Meyerdierks A."/>
            <person name="Storesund J.E."/>
            <person name="Kallscheuer N."/>
            <person name="Luecker S."/>
            <person name="Lage O.M."/>
            <person name="Pohl T."/>
            <person name="Merkel B.J."/>
            <person name="Hornburger P."/>
            <person name="Mueller R.-W."/>
            <person name="Bruemmer F."/>
            <person name="Labrenz M."/>
            <person name="Spormann A.M."/>
            <person name="Op den Camp H."/>
            <person name="Overmann J."/>
            <person name="Amann R."/>
            <person name="Jetten M.S.M."/>
            <person name="Mascher T."/>
            <person name="Medema M.H."/>
            <person name="Devos D.P."/>
            <person name="Kaster A.-K."/>
            <person name="Ovreas L."/>
            <person name="Rohde M."/>
            <person name="Galperin M.Y."/>
            <person name="Jogler C."/>
        </authorList>
    </citation>
    <scope>NUCLEOTIDE SEQUENCE [LARGE SCALE GENOMIC DNA]</scope>
    <source>
        <strain evidence="1 2">ETA_A8</strain>
    </source>
</reference>
<dbReference type="KEGG" id="aagg:ETAA8_46020"/>
<dbReference type="Proteomes" id="UP000315017">
    <property type="component" value="Chromosome"/>
</dbReference>
<evidence type="ECO:0000313" key="2">
    <source>
        <dbReference type="Proteomes" id="UP000315017"/>
    </source>
</evidence>
<protein>
    <recommendedName>
        <fullName evidence="3">Tellurite resistance protein TerB</fullName>
    </recommendedName>
</protein>
<keyword evidence="2" id="KW-1185">Reference proteome</keyword>
<dbReference type="Gene3D" id="1.10.3680.10">
    <property type="entry name" value="TerB-like"/>
    <property type="match status" value="1"/>
</dbReference>
<gene>
    <name evidence="1" type="ORF">ETAA8_46020</name>
</gene>
<dbReference type="InterPro" id="IPR029024">
    <property type="entry name" value="TerB-like"/>
</dbReference>
<evidence type="ECO:0000313" key="1">
    <source>
        <dbReference type="EMBL" id="QDU29491.1"/>
    </source>
</evidence>
<proteinExistence type="predicted"/>
<name>A0A517YH22_9BACT</name>
<evidence type="ECO:0008006" key="3">
    <source>
        <dbReference type="Google" id="ProtNLM"/>
    </source>
</evidence>
<dbReference type="RefSeq" id="WP_145093361.1">
    <property type="nucleotide sequence ID" value="NZ_CP036274.1"/>
</dbReference>
<dbReference type="SUPFAM" id="SSF158682">
    <property type="entry name" value="TerB-like"/>
    <property type="match status" value="1"/>
</dbReference>
<sequence length="147" mass="15874">MGLFDGLLSGMEGNARFTAQEAFAGILVGATACDGHFADDEVRGLVSTLLRMKLFQRSSEKQFDGMLDKLVGLAKRNGVPALVDRCIEAMPPELRDTAFANACNIVLADGVAEQAERDFINGLQTKLRLDATVCHTIVQVMVIKNMG</sequence>
<accession>A0A517YH22</accession>